<dbReference type="AlphaFoldDB" id="A0A5E4MQV0"/>
<dbReference type="EMBL" id="CABPRJ010000965">
    <property type="protein sequence ID" value="VVC33269.1"/>
    <property type="molecule type" value="Genomic_DNA"/>
</dbReference>
<evidence type="ECO:0000313" key="4">
    <source>
        <dbReference type="EMBL" id="VVC33269.1"/>
    </source>
</evidence>
<keyword evidence="2" id="KW-0677">Repeat</keyword>
<reference evidence="4 5" key="1">
    <citation type="submission" date="2019-08" db="EMBL/GenBank/DDBJ databases">
        <authorList>
            <person name="Alioto T."/>
            <person name="Alioto T."/>
            <person name="Gomez Garrido J."/>
        </authorList>
    </citation>
    <scope>NUCLEOTIDE SEQUENCE [LARGE SCALE GENOMIC DNA]</scope>
</reference>
<dbReference type="InterPro" id="IPR029068">
    <property type="entry name" value="Glyas_Bleomycin-R_OHBP_Dase"/>
</dbReference>
<name>A0A5E4MQV0_9HEMI</name>
<feature type="domain" description="VOC" evidence="3">
    <location>
        <begin position="137"/>
        <end position="256"/>
    </location>
</feature>
<evidence type="ECO:0000256" key="2">
    <source>
        <dbReference type="ARBA" id="ARBA00022737"/>
    </source>
</evidence>
<dbReference type="Gene3D" id="3.10.180.10">
    <property type="entry name" value="2,3-Dihydroxybiphenyl 1,2-Dioxygenase, domain 1"/>
    <property type="match status" value="2"/>
</dbReference>
<gene>
    <name evidence="4" type="ORF">CINCED_3A012157</name>
</gene>
<dbReference type="InterPro" id="IPR059155">
    <property type="entry name" value="GLOD4_dom"/>
</dbReference>
<keyword evidence="5" id="KW-1185">Reference proteome</keyword>
<feature type="domain" description="VOC" evidence="3">
    <location>
        <begin position="4"/>
        <end position="129"/>
    </location>
</feature>
<protein>
    <submittedName>
        <fullName evidence="4">Glyoxalase/Bleomycin resistance protein/Dihydroxybiphenyl</fullName>
    </submittedName>
</protein>
<sequence length="287" mass="32477">MTGRALHFVFKVAERTKTIKFYRELLGMKILRHEEFTEGCEAACNGPYDNRWSKTMMGYGPEDTHFVIELTYNYGVDDYKLGNDFLGITLKSSKVLENAKTFGWPIEVEDDTSSYVVAPGGYKFYVIDEPQPVDKDPIVNVMLSSTNLTNSVKFWNGILGLNIFNQTESLVELGFDDDQAKLKLRDIGEPINHATGYGRIAFSVPTSDLESYQKKAKDNHYTILTPFVTLDTPGKASVSVVIFADSDGHEICFVGDKEFRELSQFDPNAEKQLDKYIVKDEARKLKN</sequence>
<dbReference type="InterPro" id="IPR043193">
    <property type="entry name" value="GLOD4"/>
</dbReference>
<dbReference type="InterPro" id="IPR043194">
    <property type="entry name" value="GLOD4_C"/>
</dbReference>
<dbReference type="PANTHER" id="PTHR46466">
    <property type="entry name" value="GLYOXALASE DOMAIN-CONTAINING PROTEIN 4"/>
    <property type="match status" value="1"/>
</dbReference>
<proteinExistence type="inferred from homology"/>
<dbReference type="SUPFAM" id="SSF54593">
    <property type="entry name" value="Glyoxalase/Bleomycin resistance protein/Dihydroxybiphenyl dioxygenase"/>
    <property type="match status" value="2"/>
</dbReference>
<dbReference type="PROSITE" id="PS51819">
    <property type="entry name" value="VOC"/>
    <property type="match status" value="2"/>
</dbReference>
<dbReference type="Pfam" id="PF21701">
    <property type="entry name" value="GLOD4_C"/>
    <property type="match status" value="1"/>
</dbReference>
<accession>A0A5E4MQV0</accession>
<evidence type="ECO:0000256" key="1">
    <source>
        <dbReference type="ARBA" id="ARBA00010363"/>
    </source>
</evidence>
<dbReference type="InterPro" id="IPR037523">
    <property type="entry name" value="VOC_core"/>
</dbReference>
<dbReference type="CDD" id="cd16357">
    <property type="entry name" value="GLOD4_C"/>
    <property type="match status" value="1"/>
</dbReference>
<dbReference type="PANTHER" id="PTHR46466:SF1">
    <property type="entry name" value="GLYOXALASE DOMAIN-CONTAINING PROTEIN 4"/>
    <property type="match status" value="1"/>
</dbReference>
<evidence type="ECO:0000259" key="3">
    <source>
        <dbReference type="PROSITE" id="PS51819"/>
    </source>
</evidence>
<evidence type="ECO:0000313" key="5">
    <source>
        <dbReference type="Proteomes" id="UP000325440"/>
    </source>
</evidence>
<dbReference type="Proteomes" id="UP000325440">
    <property type="component" value="Unassembled WGS sequence"/>
</dbReference>
<dbReference type="CDD" id="cd08358">
    <property type="entry name" value="GLOD4_N"/>
    <property type="match status" value="1"/>
</dbReference>
<dbReference type="OrthoDB" id="1545884at2759"/>
<dbReference type="Pfam" id="PF21207">
    <property type="entry name" value="GLOD4_N"/>
    <property type="match status" value="1"/>
</dbReference>
<comment type="similarity">
    <text evidence="1">Belongs to the glyoxalase I family.</text>
</comment>
<organism evidence="4 5">
    <name type="scientific">Cinara cedri</name>
    <dbReference type="NCBI Taxonomy" id="506608"/>
    <lineage>
        <taxon>Eukaryota</taxon>
        <taxon>Metazoa</taxon>
        <taxon>Ecdysozoa</taxon>
        <taxon>Arthropoda</taxon>
        <taxon>Hexapoda</taxon>
        <taxon>Insecta</taxon>
        <taxon>Pterygota</taxon>
        <taxon>Neoptera</taxon>
        <taxon>Paraneoptera</taxon>
        <taxon>Hemiptera</taxon>
        <taxon>Sternorrhyncha</taxon>
        <taxon>Aphidomorpha</taxon>
        <taxon>Aphidoidea</taxon>
        <taxon>Aphididae</taxon>
        <taxon>Lachninae</taxon>
        <taxon>Cinara</taxon>
    </lineage>
</organism>